<reference evidence="1" key="1">
    <citation type="submission" date="2020-04" db="EMBL/GenBank/DDBJ databases">
        <authorList>
            <person name="Chiriac C."/>
            <person name="Salcher M."/>
            <person name="Ghai R."/>
            <person name="Kavagutti S V."/>
        </authorList>
    </citation>
    <scope>NUCLEOTIDE SEQUENCE</scope>
</reference>
<accession>A0A6J5L7X2</accession>
<name>A0A6J5L7X2_9CAUD</name>
<dbReference type="EMBL" id="LR796233">
    <property type="protein sequence ID" value="CAB4129316.1"/>
    <property type="molecule type" value="Genomic_DNA"/>
</dbReference>
<sequence length="47" mass="5426">MYETTVRTPSGETKDRVFAPNAQEAKKLFEQRHGPRNVPYLPHMIPS</sequence>
<protein>
    <submittedName>
        <fullName evidence="1">Uncharacterized protein</fullName>
    </submittedName>
</protein>
<organism evidence="1">
    <name type="scientific">uncultured Caudovirales phage</name>
    <dbReference type="NCBI Taxonomy" id="2100421"/>
    <lineage>
        <taxon>Viruses</taxon>
        <taxon>Duplodnaviria</taxon>
        <taxon>Heunggongvirae</taxon>
        <taxon>Uroviricota</taxon>
        <taxon>Caudoviricetes</taxon>
        <taxon>Peduoviridae</taxon>
        <taxon>Maltschvirus</taxon>
        <taxon>Maltschvirus maltsch</taxon>
    </lineage>
</organism>
<gene>
    <name evidence="1" type="ORF">UFOVP112_414</name>
</gene>
<evidence type="ECO:0000313" key="1">
    <source>
        <dbReference type="EMBL" id="CAB4129316.1"/>
    </source>
</evidence>
<proteinExistence type="predicted"/>